<dbReference type="STRING" id="100816.A0A175VQW0"/>
<proteinExistence type="predicted"/>
<dbReference type="SMART" id="SM00320">
    <property type="entry name" value="WD40"/>
    <property type="match status" value="3"/>
</dbReference>
<feature type="repeat" description="WD" evidence="3">
    <location>
        <begin position="713"/>
        <end position="754"/>
    </location>
</feature>
<evidence type="ECO:0000313" key="5">
    <source>
        <dbReference type="EMBL" id="KXX73876.1"/>
    </source>
</evidence>
<dbReference type="InterPro" id="IPR015943">
    <property type="entry name" value="WD40/YVTN_repeat-like_dom_sf"/>
</dbReference>
<evidence type="ECO:0000259" key="4">
    <source>
        <dbReference type="Pfam" id="PF24883"/>
    </source>
</evidence>
<comment type="caution">
    <text evidence="5">The sequence shown here is derived from an EMBL/GenBank/DDBJ whole genome shotgun (WGS) entry which is preliminary data.</text>
</comment>
<organism evidence="5 6">
    <name type="scientific">Madurella mycetomatis</name>
    <dbReference type="NCBI Taxonomy" id="100816"/>
    <lineage>
        <taxon>Eukaryota</taxon>
        <taxon>Fungi</taxon>
        <taxon>Dikarya</taxon>
        <taxon>Ascomycota</taxon>
        <taxon>Pezizomycotina</taxon>
        <taxon>Sordariomycetes</taxon>
        <taxon>Sordariomycetidae</taxon>
        <taxon>Sordariales</taxon>
        <taxon>Sordariales incertae sedis</taxon>
        <taxon>Madurella</taxon>
    </lineage>
</organism>
<dbReference type="Pfam" id="PF24883">
    <property type="entry name" value="NPHP3_N"/>
    <property type="match status" value="1"/>
</dbReference>
<dbReference type="EMBL" id="LCTW02000412">
    <property type="protein sequence ID" value="KXX73876.1"/>
    <property type="molecule type" value="Genomic_DNA"/>
</dbReference>
<dbReference type="InterPro" id="IPR036322">
    <property type="entry name" value="WD40_repeat_dom_sf"/>
</dbReference>
<feature type="repeat" description="WD" evidence="3">
    <location>
        <begin position="671"/>
        <end position="712"/>
    </location>
</feature>
<dbReference type="PANTHER" id="PTHR19848:SF8">
    <property type="entry name" value="F-BOX AND WD REPEAT DOMAIN CONTAINING 7"/>
    <property type="match status" value="1"/>
</dbReference>
<dbReference type="PROSITE" id="PS50294">
    <property type="entry name" value="WD_REPEATS_REGION"/>
    <property type="match status" value="3"/>
</dbReference>
<dbReference type="SUPFAM" id="SSF50978">
    <property type="entry name" value="WD40 repeat-like"/>
    <property type="match status" value="1"/>
</dbReference>
<keyword evidence="1 3" id="KW-0853">WD repeat</keyword>
<dbReference type="Pfam" id="PF00400">
    <property type="entry name" value="WD40"/>
    <property type="match status" value="3"/>
</dbReference>
<dbReference type="SUPFAM" id="SSF52540">
    <property type="entry name" value="P-loop containing nucleoside triphosphate hydrolases"/>
    <property type="match status" value="1"/>
</dbReference>
<keyword evidence="6" id="KW-1185">Reference proteome</keyword>
<evidence type="ECO:0000256" key="2">
    <source>
        <dbReference type="ARBA" id="ARBA00022737"/>
    </source>
</evidence>
<accession>A0A175VQW0</accession>
<feature type="domain" description="Nephrocystin 3-like N-terminal" evidence="4">
    <location>
        <begin position="188"/>
        <end position="350"/>
    </location>
</feature>
<dbReference type="PRINTS" id="PR00320">
    <property type="entry name" value="GPROTEINBRPT"/>
</dbReference>
<dbReference type="OrthoDB" id="4576410at2759"/>
<evidence type="ECO:0000256" key="1">
    <source>
        <dbReference type="ARBA" id="ARBA00022574"/>
    </source>
</evidence>
<dbReference type="InterPro" id="IPR020472">
    <property type="entry name" value="WD40_PAC1"/>
</dbReference>
<dbReference type="Proteomes" id="UP000078237">
    <property type="component" value="Unassembled WGS sequence"/>
</dbReference>
<dbReference type="VEuPathDB" id="FungiDB:MMYC01_209575"/>
<reference evidence="5 6" key="1">
    <citation type="journal article" date="2016" name="Genome Announc.">
        <title>Genome Sequence of Madurella mycetomatis mm55, Isolated from a Human Mycetoma Case in Sudan.</title>
        <authorList>
            <person name="Smit S."/>
            <person name="Derks M.F."/>
            <person name="Bervoets S."/>
            <person name="Fahal A."/>
            <person name="van Leeuwen W."/>
            <person name="van Belkum A."/>
            <person name="van de Sande W.W."/>
        </authorList>
    </citation>
    <scope>NUCLEOTIDE SEQUENCE [LARGE SCALE GENOMIC DNA]</scope>
    <source>
        <strain evidence="6">mm55</strain>
    </source>
</reference>
<evidence type="ECO:0000313" key="6">
    <source>
        <dbReference type="Proteomes" id="UP000078237"/>
    </source>
</evidence>
<sequence>MEGLEAVASVLAVIQLSTKVASLCAQYYSAVKNAKSDIEGLQGELGYLKITLEGARQLLESPNGESLRTMQYLRDGLDCCSSRLKELETRLEKALNHRSRRRVLRRFGLSSLEWPFESNEVNGITETLKRFRDALSAALQVDQTEQILDINQKSVLSKLPIAKDASFDSHADEHEARCHPETRVKLRQDIMDWAGDPQGECIFWLNGMEGTGKSTISRTVAQSFAAQGDLGGSFFFKRGEQDRGGAALLFTTLAAQLAAKEPVLAGHIRAAIDADPTIITGKALREQFEKLILKPMEKLKGNTGDAKKMVLVIDALDECERDDDIRVIIHLLSHATTLSSVQLKAFLTSRPELPIRLGFSDIKGKYQDLVLHEIPKPIIEHDIAAFLAFELARIRNDYNARFPTGRQLPPDWPGPQTVHALAQMAVPLFIFAATVCRFIQEPGCNPRRQLDKVLQYQSRAYQSETDKLDATYRPVLDRLLVGSKTPKSSLVDEFRIVVGSIVLLAEPLTIRSLACLLDVPEDIVVHRLELLHSVINVPTSVEAPVRIFHLSFRDFLVDPDKRDTNPFWVDEKASHERIATSCIELLDRHLKEDICDLRMPGAARADVKLAVVHLRLPAEVRWNACLETLEGHSSLVNSVAWSHDASRLASASNDKTVKIWDPATGQCIATLEGHSDWVNSVAWSYDASRLASASNDKAVKIWDPATGQCVATLEGHSDLVNSVAWSHDASRLASASDDEKVKIWDPATDQCVATLALLIY</sequence>
<dbReference type="CDD" id="cd00200">
    <property type="entry name" value="WD40"/>
    <property type="match status" value="1"/>
</dbReference>
<dbReference type="InterPro" id="IPR027417">
    <property type="entry name" value="P-loop_NTPase"/>
</dbReference>
<evidence type="ECO:0000256" key="3">
    <source>
        <dbReference type="PROSITE-ProRule" id="PRU00221"/>
    </source>
</evidence>
<dbReference type="PANTHER" id="PTHR19848">
    <property type="entry name" value="WD40 REPEAT PROTEIN"/>
    <property type="match status" value="1"/>
</dbReference>
<dbReference type="Gene3D" id="2.130.10.10">
    <property type="entry name" value="YVTN repeat-like/Quinoprotein amine dehydrogenase"/>
    <property type="match status" value="2"/>
</dbReference>
<dbReference type="InterPro" id="IPR001680">
    <property type="entry name" value="WD40_rpt"/>
</dbReference>
<keyword evidence="2" id="KW-0677">Repeat</keyword>
<gene>
    <name evidence="5" type="ORF">MMYC01_209575</name>
</gene>
<name>A0A175VQW0_9PEZI</name>
<dbReference type="PROSITE" id="PS50082">
    <property type="entry name" value="WD_REPEATS_2"/>
    <property type="match status" value="3"/>
</dbReference>
<protein>
    <submittedName>
        <fullName evidence="5">Vegetative incompatibility protein HET-E-1</fullName>
    </submittedName>
</protein>
<dbReference type="Gene3D" id="3.40.50.300">
    <property type="entry name" value="P-loop containing nucleotide triphosphate hydrolases"/>
    <property type="match status" value="1"/>
</dbReference>
<feature type="repeat" description="WD" evidence="3">
    <location>
        <begin position="629"/>
        <end position="670"/>
    </location>
</feature>
<dbReference type="AlphaFoldDB" id="A0A175VQW0"/>
<dbReference type="InterPro" id="IPR056884">
    <property type="entry name" value="NPHP3-like_N"/>
</dbReference>